<proteinExistence type="inferred from homology"/>
<comment type="function">
    <text evidence="4">Has an important function as a repair enzyme for proteins that have been inactivated by oxidation. Catalyzes the reversible oxidation-reduction of methionine sulfoxide in proteins to methionine.</text>
</comment>
<dbReference type="GO" id="GO:0008113">
    <property type="term" value="F:peptide-methionine (S)-S-oxide reductase activity"/>
    <property type="evidence" value="ECO:0007669"/>
    <property type="project" value="UniProtKB-UniRule"/>
</dbReference>
<dbReference type="PANTHER" id="PTHR43774">
    <property type="entry name" value="PEPTIDE METHIONINE SULFOXIDE REDUCTASE"/>
    <property type="match status" value="1"/>
</dbReference>
<keyword evidence="8" id="KW-1185">Reference proteome</keyword>
<dbReference type="Gene3D" id="3.30.1060.10">
    <property type="entry name" value="Peptide methionine sulphoxide reductase MsrA"/>
    <property type="match status" value="1"/>
</dbReference>
<evidence type="ECO:0000256" key="5">
    <source>
        <dbReference type="SAM" id="SignalP"/>
    </source>
</evidence>
<feature type="signal peptide" evidence="5">
    <location>
        <begin position="1"/>
        <end position="22"/>
    </location>
</feature>
<dbReference type="AlphaFoldDB" id="A0A5C1I2V4"/>
<dbReference type="InterPro" id="IPR002569">
    <property type="entry name" value="Met_Sox_Rdtase_MsrA_dom"/>
</dbReference>
<evidence type="ECO:0000313" key="7">
    <source>
        <dbReference type="EMBL" id="QEM12532.1"/>
    </source>
</evidence>
<comment type="catalytic activity">
    <reaction evidence="2 4">
        <text>L-methionyl-[protein] + [thioredoxin]-disulfide + H2O = L-methionyl-(S)-S-oxide-[protein] + [thioredoxin]-dithiol</text>
        <dbReference type="Rhea" id="RHEA:14217"/>
        <dbReference type="Rhea" id="RHEA-COMP:10698"/>
        <dbReference type="Rhea" id="RHEA-COMP:10700"/>
        <dbReference type="Rhea" id="RHEA-COMP:12313"/>
        <dbReference type="Rhea" id="RHEA-COMP:12315"/>
        <dbReference type="ChEBI" id="CHEBI:15377"/>
        <dbReference type="ChEBI" id="CHEBI:16044"/>
        <dbReference type="ChEBI" id="CHEBI:29950"/>
        <dbReference type="ChEBI" id="CHEBI:44120"/>
        <dbReference type="ChEBI" id="CHEBI:50058"/>
        <dbReference type="EC" id="1.8.4.11"/>
    </reaction>
</comment>
<dbReference type="EMBL" id="CP043450">
    <property type="protein sequence ID" value="QEM12532.1"/>
    <property type="molecule type" value="Genomic_DNA"/>
</dbReference>
<evidence type="ECO:0000256" key="3">
    <source>
        <dbReference type="ARBA" id="ARBA00048782"/>
    </source>
</evidence>
<gene>
    <name evidence="4 7" type="primary">msrA</name>
    <name evidence="7" type="ORF">DEO27_021790</name>
</gene>
<dbReference type="Pfam" id="PF01625">
    <property type="entry name" value="PMSR"/>
    <property type="match status" value="1"/>
</dbReference>
<comment type="similarity">
    <text evidence="4">Belongs to the MsrA Met sulfoxide reductase family.</text>
</comment>
<dbReference type="EC" id="1.8.4.11" evidence="4"/>
<dbReference type="KEGG" id="mrub:DEO27_021790"/>
<organism evidence="7 8">
    <name type="scientific">Mucilaginibacter rubeus</name>
    <dbReference type="NCBI Taxonomy" id="2027860"/>
    <lineage>
        <taxon>Bacteria</taxon>
        <taxon>Pseudomonadati</taxon>
        <taxon>Bacteroidota</taxon>
        <taxon>Sphingobacteriia</taxon>
        <taxon>Sphingobacteriales</taxon>
        <taxon>Sphingobacteriaceae</taxon>
        <taxon>Mucilaginibacter</taxon>
    </lineage>
</organism>
<evidence type="ECO:0000256" key="2">
    <source>
        <dbReference type="ARBA" id="ARBA00047806"/>
    </source>
</evidence>
<evidence type="ECO:0000259" key="6">
    <source>
        <dbReference type="Pfam" id="PF01625"/>
    </source>
</evidence>
<name>A0A5C1I2V4_9SPHI</name>
<dbReference type="PROSITE" id="PS51257">
    <property type="entry name" value="PROKAR_LIPOPROTEIN"/>
    <property type="match status" value="1"/>
</dbReference>
<comment type="catalytic activity">
    <reaction evidence="3 4">
        <text>[thioredoxin]-disulfide + L-methionine + H2O = L-methionine (S)-S-oxide + [thioredoxin]-dithiol</text>
        <dbReference type="Rhea" id="RHEA:19993"/>
        <dbReference type="Rhea" id="RHEA-COMP:10698"/>
        <dbReference type="Rhea" id="RHEA-COMP:10700"/>
        <dbReference type="ChEBI" id="CHEBI:15377"/>
        <dbReference type="ChEBI" id="CHEBI:29950"/>
        <dbReference type="ChEBI" id="CHEBI:50058"/>
        <dbReference type="ChEBI" id="CHEBI:57844"/>
        <dbReference type="ChEBI" id="CHEBI:58772"/>
        <dbReference type="EC" id="1.8.4.11"/>
    </reaction>
</comment>
<feature type="chain" id="PRO_5022857450" description="Peptide methionine sulfoxide reductase MsrA" evidence="5">
    <location>
        <begin position="23"/>
        <end position="222"/>
    </location>
</feature>
<dbReference type="GO" id="GO:0033744">
    <property type="term" value="F:L-methionine:thioredoxin-disulfide S-oxidoreductase activity"/>
    <property type="evidence" value="ECO:0007669"/>
    <property type="project" value="RHEA"/>
</dbReference>
<dbReference type="SUPFAM" id="SSF55068">
    <property type="entry name" value="Peptide methionine sulfoxide reductase"/>
    <property type="match status" value="1"/>
</dbReference>
<accession>A0A5C1I2V4</accession>
<dbReference type="OrthoDB" id="4174719at2"/>
<dbReference type="HAMAP" id="MF_01401">
    <property type="entry name" value="MsrA"/>
    <property type="match status" value="1"/>
</dbReference>
<dbReference type="NCBIfam" id="TIGR00401">
    <property type="entry name" value="msrA"/>
    <property type="match status" value="1"/>
</dbReference>
<evidence type="ECO:0000256" key="4">
    <source>
        <dbReference type="HAMAP-Rule" id="MF_01401"/>
    </source>
</evidence>
<dbReference type="RefSeq" id="WP_112568582.1">
    <property type="nucleotide sequence ID" value="NZ_CP043450.1"/>
</dbReference>
<evidence type="ECO:0000256" key="1">
    <source>
        <dbReference type="ARBA" id="ARBA00023002"/>
    </source>
</evidence>
<keyword evidence="1 4" id="KW-0560">Oxidoreductase</keyword>
<dbReference type="PANTHER" id="PTHR43774:SF1">
    <property type="entry name" value="PEPTIDE METHIONINE SULFOXIDE REDUCTASE MSRA 2"/>
    <property type="match status" value="1"/>
</dbReference>
<feature type="active site" evidence="4">
    <location>
        <position position="48"/>
    </location>
</feature>
<dbReference type="Proteomes" id="UP000251402">
    <property type="component" value="Chromosome"/>
</dbReference>
<dbReference type="InterPro" id="IPR036509">
    <property type="entry name" value="Met_Sox_Rdtase_MsrA_sf"/>
</dbReference>
<protein>
    <recommendedName>
        <fullName evidence="4">Peptide methionine sulfoxide reductase MsrA</fullName>
        <shortName evidence="4">Protein-methionine-S-oxide reductase</shortName>
        <ecNumber evidence="4">1.8.4.11</ecNumber>
    </recommendedName>
    <alternativeName>
        <fullName evidence="4">Peptide-methionine (S)-S-oxide reductase</fullName>
        <shortName evidence="4">Peptide Met(O) reductase</shortName>
    </alternativeName>
</protein>
<evidence type="ECO:0000313" key="8">
    <source>
        <dbReference type="Proteomes" id="UP000251402"/>
    </source>
</evidence>
<sequence>MLTKKLNICLLGLLILFGCANAQTSESGFASLPAPKAGEKVATFAGGCFWSLSEGLYELKGVNRVVAGYSGGTTKNPTYEDVCGKNTGHAESVQVYYNPSEISYAALAEAFFYAHDPTTVNRQGPDVGDDYRSVAFYRTPEEKKTLENVIAKVNASHHYNSPIVTQVVPFKVLYPAENYHQGYYRLHMDNPYITHVSVPKVLKLRKAMNSLLKPEFQHKDQI</sequence>
<reference evidence="7" key="1">
    <citation type="submission" date="2019-08" db="EMBL/GenBank/DDBJ databases">
        <title>Comparative genome analysis confer to the adaptation heavy metal polluted environment.</title>
        <authorList>
            <person name="Li Y."/>
        </authorList>
    </citation>
    <scope>NUCLEOTIDE SEQUENCE [LARGE SCALE GENOMIC DNA]</scope>
    <source>
        <strain evidence="7">P1</strain>
    </source>
</reference>
<keyword evidence="5" id="KW-0732">Signal</keyword>
<feature type="domain" description="Peptide methionine sulphoxide reductase MsrA" evidence="6">
    <location>
        <begin position="42"/>
        <end position="192"/>
    </location>
</feature>